<keyword evidence="1" id="KW-1133">Transmembrane helix</keyword>
<feature type="transmembrane region" description="Helical" evidence="1">
    <location>
        <begin position="44"/>
        <end position="63"/>
    </location>
</feature>
<evidence type="ECO:0000256" key="1">
    <source>
        <dbReference type="SAM" id="Phobius"/>
    </source>
</evidence>
<keyword evidence="1" id="KW-0472">Membrane</keyword>
<evidence type="ECO:0000313" key="3">
    <source>
        <dbReference type="Proteomes" id="UP000326780"/>
    </source>
</evidence>
<name>A0A5Q0LYR1_VARPD</name>
<evidence type="ECO:0000313" key="2">
    <source>
        <dbReference type="EMBL" id="QFZ82521.1"/>
    </source>
</evidence>
<dbReference type="AlphaFoldDB" id="A0A5Q0LYR1"/>
<protein>
    <submittedName>
        <fullName evidence="2">Uncharacterized protein</fullName>
    </submittedName>
</protein>
<gene>
    <name evidence="2" type="ORF">GFK26_06985</name>
</gene>
<proteinExistence type="predicted"/>
<feature type="transmembrane region" description="Helical" evidence="1">
    <location>
        <begin position="12"/>
        <end position="32"/>
    </location>
</feature>
<dbReference type="RefSeq" id="WP_153281356.1">
    <property type="nucleotide sequence ID" value="NZ_CP045644.1"/>
</dbReference>
<organism evidence="2 3">
    <name type="scientific">Variovorax paradoxus</name>
    <dbReference type="NCBI Taxonomy" id="34073"/>
    <lineage>
        <taxon>Bacteria</taxon>
        <taxon>Pseudomonadati</taxon>
        <taxon>Pseudomonadota</taxon>
        <taxon>Betaproteobacteria</taxon>
        <taxon>Burkholderiales</taxon>
        <taxon>Comamonadaceae</taxon>
        <taxon>Variovorax</taxon>
    </lineage>
</organism>
<sequence>MKGCFSDPHFFLLCSIPWLLLGLLVGGIVLGFKMARDGAGFSRFMGVLIFLTCLLSAPLLLWLNTMIFSSSLSFGSNWMGTR</sequence>
<accession>A0A5Q0LYR1</accession>
<keyword evidence="1" id="KW-0812">Transmembrane</keyword>
<reference evidence="2 3" key="1">
    <citation type="submission" date="2019-10" db="EMBL/GenBank/DDBJ databases">
        <title>Complete genome sequence of Variovorax paradoxus 5C-2.</title>
        <authorList>
            <person name="Gogoleva N.E."/>
            <person name="Balkin A.S."/>
        </authorList>
    </citation>
    <scope>NUCLEOTIDE SEQUENCE [LARGE SCALE GENOMIC DNA]</scope>
    <source>
        <strain evidence="2 3">5C-2</strain>
    </source>
</reference>
<dbReference type="Proteomes" id="UP000326780">
    <property type="component" value="Chromosome"/>
</dbReference>
<dbReference type="EMBL" id="CP045644">
    <property type="protein sequence ID" value="QFZ82521.1"/>
    <property type="molecule type" value="Genomic_DNA"/>
</dbReference>